<dbReference type="Proteomes" id="UP001165082">
    <property type="component" value="Unassembled WGS sequence"/>
</dbReference>
<dbReference type="OrthoDB" id="10581941at2759"/>
<evidence type="ECO:0000313" key="3">
    <source>
        <dbReference type="Proteomes" id="UP001165082"/>
    </source>
</evidence>
<feature type="compositionally biased region" description="Basic and acidic residues" evidence="1">
    <location>
        <begin position="16"/>
        <end position="29"/>
    </location>
</feature>
<feature type="compositionally biased region" description="Basic and acidic residues" evidence="1">
    <location>
        <begin position="64"/>
        <end position="78"/>
    </location>
</feature>
<reference evidence="2" key="1">
    <citation type="submission" date="2022-07" db="EMBL/GenBank/DDBJ databases">
        <title>Genome analysis of Parmales, a sister group of diatoms, reveals the evolutionary specialization of diatoms from phago-mixotrophs to photoautotrophs.</title>
        <authorList>
            <person name="Ban H."/>
            <person name="Sato S."/>
            <person name="Yoshikawa S."/>
            <person name="Kazumasa Y."/>
            <person name="Nakamura Y."/>
            <person name="Ichinomiya M."/>
            <person name="Saitoh K."/>
            <person name="Sato N."/>
            <person name="Blanc-Mathieu R."/>
            <person name="Endo H."/>
            <person name="Kuwata A."/>
            <person name="Ogata H."/>
        </authorList>
    </citation>
    <scope>NUCLEOTIDE SEQUENCE</scope>
</reference>
<keyword evidence="3" id="KW-1185">Reference proteome</keyword>
<feature type="non-terminal residue" evidence="2">
    <location>
        <position position="142"/>
    </location>
</feature>
<evidence type="ECO:0000313" key="2">
    <source>
        <dbReference type="EMBL" id="GMH71550.1"/>
    </source>
</evidence>
<comment type="caution">
    <text evidence="2">The sequence shown here is derived from an EMBL/GenBank/DDBJ whole genome shotgun (WGS) entry which is preliminary data.</text>
</comment>
<dbReference type="EMBL" id="BRXZ01002853">
    <property type="protein sequence ID" value="GMH71550.1"/>
    <property type="molecule type" value="Genomic_DNA"/>
</dbReference>
<protein>
    <submittedName>
        <fullName evidence="2">Uncharacterized protein</fullName>
    </submittedName>
</protein>
<name>A0A9W7AKG2_9STRA</name>
<feature type="region of interest" description="Disordered" evidence="1">
    <location>
        <begin position="16"/>
        <end position="83"/>
    </location>
</feature>
<accession>A0A9W7AKG2</accession>
<dbReference type="AlphaFoldDB" id="A0A9W7AKG2"/>
<gene>
    <name evidence="2" type="ORF">TrRE_jg1522</name>
</gene>
<feature type="compositionally biased region" description="Acidic residues" evidence="1">
    <location>
        <begin position="31"/>
        <end position="59"/>
    </location>
</feature>
<evidence type="ECO:0000256" key="1">
    <source>
        <dbReference type="SAM" id="MobiDB-lite"/>
    </source>
</evidence>
<proteinExistence type="predicted"/>
<sequence>MRDEVERLELELMAVEREEQRLRDEHVAEGDVPDEGDAMEEEDAVEESDGVVEESEGAVEGDGAVERDTTATEGDNKEGFAAADADLHRELNRLLHYESTLQSELSHLPGPSSFHDFANNAIRSNLILERSAPEEEETRLMS</sequence>
<organism evidence="2 3">
    <name type="scientific">Triparma retinervis</name>
    <dbReference type="NCBI Taxonomy" id="2557542"/>
    <lineage>
        <taxon>Eukaryota</taxon>
        <taxon>Sar</taxon>
        <taxon>Stramenopiles</taxon>
        <taxon>Ochrophyta</taxon>
        <taxon>Bolidophyceae</taxon>
        <taxon>Parmales</taxon>
        <taxon>Triparmaceae</taxon>
        <taxon>Triparma</taxon>
    </lineage>
</organism>